<dbReference type="GO" id="GO:0031122">
    <property type="term" value="P:cytoplasmic microtubule organization"/>
    <property type="evidence" value="ECO:0007669"/>
    <property type="project" value="TreeGrafter"/>
</dbReference>
<comment type="caution">
    <text evidence="1">The sequence shown here is derived from an EMBL/GenBank/DDBJ whole genome shotgun (WGS) entry which is preliminary data.</text>
</comment>
<dbReference type="AlphaFoldDB" id="A0AAW0TX59"/>
<dbReference type="EMBL" id="JARAKH010000023">
    <property type="protein sequence ID" value="KAK8391884.1"/>
    <property type="molecule type" value="Genomic_DNA"/>
</dbReference>
<dbReference type="InterPro" id="IPR042795">
    <property type="entry name" value="Wdr73"/>
</dbReference>
<protein>
    <submittedName>
        <fullName evidence="1">Uncharacterized protein</fullName>
    </submittedName>
</protein>
<organism evidence="1 2">
    <name type="scientific">Scylla paramamosain</name>
    <name type="common">Mud crab</name>
    <dbReference type="NCBI Taxonomy" id="85552"/>
    <lineage>
        <taxon>Eukaryota</taxon>
        <taxon>Metazoa</taxon>
        <taxon>Ecdysozoa</taxon>
        <taxon>Arthropoda</taxon>
        <taxon>Crustacea</taxon>
        <taxon>Multicrustacea</taxon>
        <taxon>Malacostraca</taxon>
        <taxon>Eumalacostraca</taxon>
        <taxon>Eucarida</taxon>
        <taxon>Decapoda</taxon>
        <taxon>Pleocyemata</taxon>
        <taxon>Brachyura</taxon>
        <taxon>Eubrachyura</taxon>
        <taxon>Portunoidea</taxon>
        <taxon>Portunidae</taxon>
        <taxon>Portuninae</taxon>
        <taxon>Scylla</taxon>
    </lineage>
</organism>
<dbReference type="GO" id="GO:0005829">
    <property type="term" value="C:cytosol"/>
    <property type="evidence" value="ECO:0007669"/>
    <property type="project" value="TreeGrafter"/>
</dbReference>
<dbReference type="GO" id="GO:0000922">
    <property type="term" value="C:spindle pole"/>
    <property type="evidence" value="ECO:0007669"/>
    <property type="project" value="TreeGrafter"/>
</dbReference>
<dbReference type="PANTHER" id="PTHR46947:SF1">
    <property type="entry name" value="WD REPEAT-CONTAINING PROTEIN 73"/>
    <property type="match status" value="1"/>
</dbReference>
<proteinExistence type="predicted"/>
<name>A0AAW0TX59_SCYPA</name>
<evidence type="ECO:0000313" key="2">
    <source>
        <dbReference type="Proteomes" id="UP001487740"/>
    </source>
</evidence>
<accession>A0AAW0TX59</accession>
<dbReference type="PANTHER" id="PTHR46947">
    <property type="entry name" value="WD REPEAT-CONTAINING PROTEIN 73"/>
    <property type="match status" value="1"/>
</dbReference>
<sequence>MMEDSFGMEEESDDEWFYSSIRRYDDLLMYDVHGDISCSTFYDSTKILLGVSRGSLHELLLLGVPDKLLAGRNAGLVKSRDFNQVAAAYTAGSVKKLVRVGSRVVVAEERGIYLYSVPDPNNASDVISLLSTLKKDVDGKTVLAVSGDHVYAGDSLSNLTLLDLSSEKTHVPVTLSNATKRNGDISEIVEVS</sequence>
<evidence type="ECO:0000313" key="1">
    <source>
        <dbReference type="EMBL" id="KAK8391884.1"/>
    </source>
</evidence>
<gene>
    <name evidence="1" type="ORF">O3P69_017480</name>
</gene>
<keyword evidence="2" id="KW-1185">Reference proteome</keyword>
<reference evidence="1 2" key="1">
    <citation type="submission" date="2023-03" db="EMBL/GenBank/DDBJ databases">
        <title>High-quality genome of Scylla paramamosain provides insights in environmental adaptation.</title>
        <authorList>
            <person name="Zhang L."/>
        </authorList>
    </citation>
    <scope>NUCLEOTIDE SEQUENCE [LARGE SCALE GENOMIC DNA]</scope>
    <source>
        <strain evidence="1">LZ_2023a</strain>
        <tissue evidence="1">Muscle</tissue>
    </source>
</reference>
<dbReference type="Proteomes" id="UP001487740">
    <property type="component" value="Unassembled WGS sequence"/>
</dbReference>